<dbReference type="Gramene" id="ONK73837">
    <property type="protein sequence ID" value="ONK73837"/>
    <property type="gene ID" value="A4U43_C03F90"/>
</dbReference>
<dbReference type="GO" id="GO:0003723">
    <property type="term" value="F:RNA binding"/>
    <property type="evidence" value="ECO:0007669"/>
    <property type="project" value="UniProtKB-UniRule"/>
</dbReference>
<evidence type="ECO:0000259" key="2">
    <source>
        <dbReference type="SMART" id="SM00322"/>
    </source>
</evidence>
<dbReference type="InterPro" id="IPR036612">
    <property type="entry name" value="KH_dom_type_1_sf"/>
</dbReference>
<gene>
    <name evidence="3" type="ORF">A4U43_C03F90</name>
</gene>
<keyword evidence="1" id="KW-0694">RNA-binding</keyword>
<dbReference type="Proteomes" id="UP000243459">
    <property type="component" value="Chromosome 3"/>
</dbReference>
<organism evidence="3 4">
    <name type="scientific">Asparagus officinalis</name>
    <name type="common">Garden asparagus</name>
    <dbReference type="NCBI Taxonomy" id="4686"/>
    <lineage>
        <taxon>Eukaryota</taxon>
        <taxon>Viridiplantae</taxon>
        <taxon>Streptophyta</taxon>
        <taxon>Embryophyta</taxon>
        <taxon>Tracheophyta</taxon>
        <taxon>Spermatophyta</taxon>
        <taxon>Magnoliopsida</taxon>
        <taxon>Liliopsida</taxon>
        <taxon>Asparagales</taxon>
        <taxon>Asparagaceae</taxon>
        <taxon>Asparagoideae</taxon>
        <taxon>Asparagus</taxon>
    </lineage>
</organism>
<evidence type="ECO:0000313" key="3">
    <source>
        <dbReference type="EMBL" id="ONK73837.1"/>
    </source>
</evidence>
<keyword evidence="4" id="KW-1185">Reference proteome</keyword>
<proteinExistence type="predicted"/>
<protein>
    <recommendedName>
        <fullName evidence="2">K Homology domain-containing protein</fullName>
    </recommendedName>
</protein>
<evidence type="ECO:0000256" key="1">
    <source>
        <dbReference type="PROSITE-ProRule" id="PRU00117"/>
    </source>
</evidence>
<dbReference type="Pfam" id="PF00013">
    <property type="entry name" value="KH_1"/>
    <property type="match status" value="1"/>
</dbReference>
<dbReference type="EMBL" id="CM007383">
    <property type="protein sequence ID" value="ONK73837.1"/>
    <property type="molecule type" value="Genomic_DNA"/>
</dbReference>
<accession>A0A5P1F8W1</accession>
<sequence length="108" mass="11676">MKKKNTVLLMAELREGNLVTRELPTLSGKKILSIVTCVPGKKIGRIIGRGGENVRKLMASSEARIVIGKSMPGSEEQLVTIFSSSNELDAFGDRLVCLPYPRCTLSGA</sequence>
<name>A0A5P1F8W1_ASPOF</name>
<dbReference type="PROSITE" id="PS50084">
    <property type="entry name" value="KH_TYPE_1"/>
    <property type="match status" value="1"/>
</dbReference>
<reference evidence="4" key="1">
    <citation type="journal article" date="2017" name="Nat. Commun.">
        <title>The asparagus genome sheds light on the origin and evolution of a young Y chromosome.</title>
        <authorList>
            <person name="Harkess A."/>
            <person name="Zhou J."/>
            <person name="Xu C."/>
            <person name="Bowers J.E."/>
            <person name="Van der Hulst R."/>
            <person name="Ayyampalayam S."/>
            <person name="Mercati F."/>
            <person name="Riccardi P."/>
            <person name="McKain M.R."/>
            <person name="Kakrana A."/>
            <person name="Tang H."/>
            <person name="Ray J."/>
            <person name="Groenendijk J."/>
            <person name="Arikit S."/>
            <person name="Mathioni S.M."/>
            <person name="Nakano M."/>
            <person name="Shan H."/>
            <person name="Telgmann-Rauber A."/>
            <person name="Kanno A."/>
            <person name="Yue Z."/>
            <person name="Chen H."/>
            <person name="Li W."/>
            <person name="Chen Y."/>
            <person name="Xu X."/>
            <person name="Zhang Y."/>
            <person name="Luo S."/>
            <person name="Chen H."/>
            <person name="Gao J."/>
            <person name="Mao Z."/>
            <person name="Pires J.C."/>
            <person name="Luo M."/>
            <person name="Kudrna D."/>
            <person name="Wing R.A."/>
            <person name="Meyers B.C."/>
            <person name="Yi K."/>
            <person name="Kong H."/>
            <person name="Lavrijsen P."/>
            <person name="Sunseri F."/>
            <person name="Falavigna A."/>
            <person name="Ye Y."/>
            <person name="Leebens-Mack J.H."/>
            <person name="Chen G."/>
        </authorList>
    </citation>
    <scope>NUCLEOTIDE SEQUENCE [LARGE SCALE GENOMIC DNA]</scope>
    <source>
        <strain evidence="4">cv. DH0086</strain>
    </source>
</reference>
<dbReference type="InterPro" id="IPR004087">
    <property type="entry name" value="KH_dom"/>
</dbReference>
<feature type="domain" description="K Homology" evidence="2">
    <location>
        <begin position="30"/>
        <end position="100"/>
    </location>
</feature>
<dbReference type="SMART" id="SM00322">
    <property type="entry name" value="KH"/>
    <property type="match status" value="1"/>
</dbReference>
<dbReference type="InterPro" id="IPR004088">
    <property type="entry name" value="KH_dom_type_1"/>
</dbReference>
<dbReference type="Gene3D" id="3.30.1370.10">
    <property type="entry name" value="K Homology domain, type 1"/>
    <property type="match status" value="1"/>
</dbReference>
<dbReference type="AlphaFoldDB" id="A0A5P1F8W1"/>
<evidence type="ECO:0000313" key="4">
    <source>
        <dbReference type="Proteomes" id="UP000243459"/>
    </source>
</evidence>
<dbReference type="SUPFAM" id="SSF54791">
    <property type="entry name" value="Eukaryotic type KH-domain (KH-domain type I)"/>
    <property type="match status" value="1"/>
</dbReference>